<sequence length="109" mass="12760">MRSHVYFCCFSCIDRHKGSTAMPCEFFLNDPYFTVVFPMIALYFSHWRLYTPLTKTGSQIIVIGLKNYTSIHVHGRALKSKFMLAINIFSGKRKKVLQIIVFLKWNTFV</sequence>
<name>Q1Q6F2_KUEST</name>
<dbReference type="EMBL" id="CT573071">
    <property type="protein sequence ID" value="CAJ73160.1"/>
    <property type="molecule type" value="Genomic_DNA"/>
</dbReference>
<organism evidence="1">
    <name type="scientific">Kuenenia stuttgartiensis</name>
    <dbReference type="NCBI Taxonomy" id="174633"/>
    <lineage>
        <taxon>Bacteria</taxon>
        <taxon>Pseudomonadati</taxon>
        <taxon>Planctomycetota</taxon>
        <taxon>Candidatus Brocadiia</taxon>
        <taxon>Candidatus Brocadiales</taxon>
        <taxon>Candidatus Brocadiaceae</taxon>
        <taxon>Candidatus Kuenenia</taxon>
    </lineage>
</organism>
<reference evidence="1" key="1">
    <citation type="journal article" date="2006" name="Nature">
        <title>Deciphering the evolution and metabolism of an anammox bacterium from a community genome.</title>
        <authorList>
            <person name="Strous M."/>
            <person name="Pelletier E."/>
            <person name="Mangenot S."/>
            <person name="Rattei T."/>
            <person name="Lehner A."/>
            <person name="Taylor M.W."/>
            <person name="Horn M."/>
            <person name="Daims H."/>
            <person name="Bartol-Mavel D."/>
            <person name="Wincker P."/>
            <person name="Barbe V."/>
            <person name="Fonknechten N."/>
            <person name="Vallenet D."/>
            <person name="Segurens B."/>
            <person name="Schenowitz-Truong C."/>
            <person name="Medigue C."/>
            <person name="Collingro A."/>
            <person name="Snel B."/>
            <person name="Dutilh B.E."/>
            <person name="OpDenCamp H.J.M."/>
            <person name="vanDerDrift C."/>
            <person name="Cirpus I."/>
            <person name="vanDePas-Schoonen K.T."/>
            <person name="Harhangi H.R."/>
            <person name="vanNiftrik L."/>
            <person name="Schmid M."/>
            <person name="Keltjens J."/>
            <person name="vanDeVossenberg J."/>
            <person name="Kartal B."/>
            <person name="Meier H."/>
            <person name="Frishman D."/>
            <person name="Huynen M.A."/>
            <person name="Mewes H."/>
            <person name="Weissenbach J."/>
            <person name="Jetten M.S.M."/>
            <person name="Wagner M."/>
            <person name="LePaslier D."/>
        </authorList>
    </citation>
    <scope>NUCLEOTIDE SEQUENCE</scope>
</reference>
<evidence type="ECO:0000313" key="1">
    <source>
        <dbReference type="EMBL" id="CAJ73160.1"/>
    </source>
</evidence>
<protein>
    <submittedName>
        <fullName evidence="1">Uncharacterized protein</fullName>
    </submittedName>
</protein>
<reference evidence="1" key="2">
    <citation type="submission" date="2006-01" db="EMBL/GenBank/DDBJ databases">
        <authorList>
            <person name="Genoscope"/>
        </authorList>
    </citation>
    <scope>NUCLEOTIDE SEQUENCE</scope>
</reference>
<gene>
    <name evidence="1" type="ORF">kuste2414</name>
</gene>
<proteinExistence type="predicted"/>
<accession>Q1Q6F2</accession>
<dbReference type="AlphaFoldDB" id="Q1Q6F2"/>